<dbReference type="PROSITE" id="PS51450">
    <property type="entry name" value="LRR"/>
    <property type="match status" value="11"/>
</dbReference>
<reference evidence="4 5" key="1">
    <citation type="submission" date="2023-08" db="EMBL/GenBank/DDBJ databases">
        <title>New molecular markers tilS and rpoB for phylogenetic and monitoring studies of the genus Thiothrix biodiversity.</title>
        <authorList>
            <person name="Ravin N.V."/>
            <person name="Smolyakov D."/>
            <person name="Markov N.D."/>
            <person name="Beletsky A.V."/>
            <person name="Mardanov A.V."/>
            <person name="Rudenko T.S."/>
            <person name="Grabovich M.Y."/>
        </authorList>
    </citation>
    <scope>NUCLEOTIDE SEQUENCE [LARGE SCALE GENOMIC DNA]</scope>
    <source>
        <strain evidence="4 5">MK1</strain>
    </source>
</reference>
<dbReference type="InterPro" id="IPR003591">
    <property type="entry name" value="Leu-rich_rpt_typical-subtyp"/>
</dbReference>
<name>A0ABY9MTC7_9GAMM</name>
<dbReference type="Proteomes" id="UP001236657">
    <property type="component" value="Chromosome"/>
</dbReference>
<dbReference type="InterPro" id="IPR050836">
    <property type="entry name" value="SDS22/Internalin_LRR"/>
</dbReference>
<organism evidence="4 5">
    <name type="scientific">Thiothrix lacustris</name>
    <dbReference type="NCBI Taxonomy" id="525917"/>
    <lineage>
        <taxon>Bacteria</taxon>
        <taxon>Pseudomonadati</taxon>
        <taxon>Pseudomonadota</taxon>
        <taxon>Gammaproteobacteria</taxon>
        <taxon>Thiotrichales</taxon>
        <taxon>Thiotrichaceae</taxon>
        <taxon>Thiothrix</taxon>
    </lineage>
</organism>
<dbReference type="CDD" id="cd11304">
    <property type="entry name" value="Cadherin_repeat"/>
    <property type="match status" value="5"/>
</dbReference>
<dbReference type="InterPro" id="IPR013783">
    <property type="entry name" value="Ig-like_fold"/>
</dbReference>
<protein>
    <submittedName>
        <fullName evidence="4">Ig-like domain-containing protein</fullName>
    </submittedName>
</protein>
<dbReference type="InterPro" id="IPR006553">
    <property type="entry name" value="Leu-rich_rpt_Cys-con_subtyp"/>
</dbReference>
<dbReference type="Gene3D" id="2.60.40.3440">
    <property type="match status" value="10"/>
</dbReference>
<gene>
    <name evidence="4" type="ORF">RCF98_06045</name>
</gene>
<keyword evidence="5" id="KW-1185">Reference proteome</keyword>
<dbReference type="Gene3D" id="3.80.10.10">
    <property type="entry name" value="Ribonuclease Inhibitor"/>
    <property type="match status" value="3"/>
</dbReference>
<dbReference type="Pfam" id="PF12799">
    <property type="entry name" value="LRR_4"/>
    <property type="match status" value="2"/>
</dbReference>
<dbReference type="EMBL" id="CP133218">
    <property type="protein sequence ID" value="WML91898.1"/>
    <property type="molecule type" value="Genomic_DNA"/>
</dbReference>
<evidence type="ECO:0000256" key="2">
    <source>
        <dbReference type="ARBA" id="ARBA00022737"/>
    </source>
</evidence>
<dbReference type="NCBIfam" id="NF012211">
    <property type="entry name" value="tand_rpt_95"/>
    <property type="match status" value="10"/>
</dbReference>
<accession>A0ABY9MTC7</accession>
<evidence type="ECO:0000256" key="1">
    <source>
        <dbReference type="ARBA" id="ARBA00022614"/>
    </source>
</evidence>
<keyword evidence="2" id="KW-0677">Repeat</keyword>
<dbReference type="PROSITE" id="PS50268">
    <property type="entry name" value="CADHERIN_2"/>
    <property type="match status" value="1"/>
</dbReference>
<dbReference type="InterPro" id="IPR002126">
    <property type="entry name" value="Cadherin-like_dom"/>
</dbReference>
<dbReference type="PANTHER" id="PTHR46652:SF3">
    <property type="entry name" value="LEUCINE-RICH REPEAT-CONTAINING PROTEIN 9"/>
    <property type="match status" value="1"/>
</dbReference>
<dbReference type="SUPFAM" id="SSF52058">
    <property type="entry name" value="L domain-like"/>
    <property type="match status" value="2"/>
</dbReference>
<feature type="domain" description="Cadherin" evidence="3">
    <location>
        <begin position="886"/>
        <end position="980"/>
    </location>
</feature>
<sequence>MRFSMKRNGLWGLVLLILSLYSFAAIALTNSKPVATPQAISLVEDSSKEIVLTGTDIEDGSAVTALLGTTSALNGTLVAVAGKSNTYLYTPKANFSGNASFTFTVKDRANLVSTAVTVSIVVQAVADSPVAQAQAVSMTEDIAAKSIVLKALDVDSTSFTYAIATPPAHGTIVSLSGATVVYKPALNYVGTDSFTFTAKDTTNLTSAPATVSLTITPVNDKPVALTQAVTVAEDSSKEIVLTGTDIEDGSAVTALLGTTSALNGTLVAVAGKSNTYLYTPKANFSGKASFTFTVKDSSNLVSTAVTVSIVVQAVADSPVAQAQAVSMTEDIAAKSIVLKALDVDSTSFTYAIATPPAHGTIVSLSGATVVYKPALNYFGTDSFTFTAKDTTNLTSAPATVSLTITPVNDKPVALTQAVTVAEDSSKEIVLTGTDIEDGSAVTALLGTTSALNGTLVAVAGKSNTYLYTPKANFSGKASFTFTVKDSSNLVSTAVTVSIVVQAVADSPVAQAQAVSMTEDIAAKSIVLKALDVDSTSFTYAIATPPAHGTIVSLSGATVVYKPALNYVGTDSFTFTAKDTTNLTSAPATVSLTITPVNDKPVALTQAVTVAEDSSKEIVLTGTDIEDGSAVTALLGTTSALNGTLVAVAGKSNTYLYTPKANFSGNASFTFTVKDRANLVSTAVTVSIVVQAVADSPVAQAQAVSMTEDIAAKSIVLKALDVDSTSFTYAIATPPAHGTIVSLSGATVVYKPALNYVGTDSFTFTAKDTTNLTSAPATVSLTITPVNDKPVALTQAVTVAEDSSKEIVLTGTDIEDGSAVTALLGTTSALNGTLVAVAGKSNTYLYTPKANFSGKASFTFTVKDSSNLVSTAVTVSIVVQAVADSPLAQAQAVSMTEDIAAKSIVLTALDVDSTSFTYAIATPPAHGTIVSLSGATVVYKPALNYFGTDSFTFTAKDTTNLTSAPATVSLTITPVNDRPVAEAQRVFVAATGTTTITLQGTDVDGDLLTYLLSTPAALGTVKLPTGFGTVAGVNTLEYTPKAGVTTDAIMFNVKDASLTSTPAAKISISVVSTANNRPTANAGSDLFVPTNTSVTLLGSGNDLDNDTLSYRWLQGTMVKATSASYTFTTPSVAADQTYTLEVNDGKGGIATDTVSLMVRGLSFTDINLRKCFGDSVPSDAALLALTTFTCDGIDLSTADLSQLAQLPNLRTVDLSHTKLVDISALASLTKLTQLNLQFNDIASISSLAGMKQLQYLNLGFNEIIDISALSGMNSLQELYLDANKLSVISPLAGKTTLTKLYLDDNQISSSAALSGLTNLTHLGLGYNQISSVGALSSLSALQVLVLDANNLASVSELGGLTTLQYLFLRGNALADAMPLSGLSNLQTLELGFNQITSASPLSNLTNLTRLGLEYNNLENVNALSGMTMLKTLDLEHNQLVSAAGVPNMSALNGLLRLEGNLLLDDDVMPLSTMSNSYSMLLEDNCVASVTFPTRIKAYGIPWQFKPARCGGSAPVAYGKTSEIYKGTATTIQLDALDPNDDALTYRLESIAVVGGVLKKANGAVATVGIVTPNEVRFVPNSTYLGSGGYFTFSATDSNGEKSQVVTVQIRVIDPLLGSCFTGSIPSDAELQALTRLDCVGKNLEDISALSFYFPNLDTLVLNNNQLSDISLLNATNFPHLIRLNLSGNPLDLSDLTMLSNNLPSLIMLFLDDAALDNDDLVALLGTAANPKLRNLNYLMLRNNQITSIDPLLNLRSMSTLGLDNNNITSLTGLSPALPAALPMPSLAELSVEKNRLSNIALPRLSGLSYLQAANNCLSSAPVVRTTPTPLPNVYWTNQRTLVNGVCPAYTP</sequence>
<dbReference type="InterPro" id="IPR001611">
    <property type="entry name" value="Leu-rich_rpt"/>
</dbReference>
<dbReference type="SMART" id="SM00369">
    <property type="entry name" value="LRR_TYP"/>
    <property type="match status" value="12"/>
</dbReference>
<dbReference type="InterPro" id="IPR025875">
    <property type="entry name" value="Leu-rich_rpt_4"/>
</dbReference>
<dbReference type="SMART" id="SM00364">
    <property type="entry name" value="LRR_BAC"/>
    <property type="match status" value="9"/>
</dbReference>
<evidence type="ECO:0000313" key="4">
    <source>
        <dbReference type="EMBL" id="WML91898.1"/>
    </source>
</evidence>
<dbReference type="Pfam" id="PF17963">
    <property type="entry name" value="Big_9"/>
    <property type="match status" value="12"/>
</dbReference>
<evidence type="ECO:0000259" key="3">
    <source>
        <dbReference type="PROSITE" id="PS50268"/>
    </source>
</evidence>
<keyword evidence="1" id="KW-0433">Leucine-rich repeat</keyword>
<dbReference type="PANTHER" id="PTHR46652">
    <property type="entry name" value="LEUCINE-RICH REPEAT AND IQ DOMAIN-CONTAINING PROTEIN 1-RELATED"/>
    <property type="match status" value="1"/>
</dbReference>
<dbReference type="SMART" id="SM00112">
    <property type="entry name" value="CA"/>
    <property type="match status" value="5"/>
</dbReference>
<dbReference type="RefSeq" id="WP_308896853.1">
    <property type="nucleotide sequence ID" value="NZ_CP133218.1"/>
</dbReference>
<proteinExistence type="predicted"/>
<dbReference type="Pfam" id="PF22352">
    <property type="entry name" value="K319L-like_PKD"/>
    <property type="match status" value="1"/>
</dbReference>
<dbReference type="Pfam" id="PF13855">
    <property type="entry name" value="LRR_8"/>
    <property type="match status" value="2"/>
</dbReference>
<dbReference type="SMART" id="SM00365">
    <property type="entry name" value="LRR_SD22"/>
    <property type="match status" value="12"/>
</dbReference>
<dbReference type="InterPro" id="IPR032675">
    <property type="entry name" value="LRR_dom_sf"/>
</dbReference>
<dbReference type="Gene3D" id="2.60.40.10">
    <property type="entry name" value="Immunoglobulins"/>
    <property type="match status" value="1"/>
</dbReference>
<evidence type="ECO:0000313" key="5">
    <source>
        <dbReference type="Proteomes" id="UP001236657"/>
    </source>
</evidence>
<dbReference type="SMART" id="SM00367">
    <property type="entry name" value="LRR_CC"/>
    <property type="match status" value="4"/>
</dbReference>